<reference evidence="3" key="1">
    <citation type="journal article" date="2024" name="IScience">
        <title>Strigolactones Initiate the Formation of Haustorium-like Structures in Castilleja.</title>
        <authorList>
            <person name="Buerger M."/>
            <person name="Peterson D."/>
            <person name="Chory J."/>
        </authorList>
    </citation>
    <scope>NUCLEOTIDE SEQUENCE [LARGE SCALE GENOMIC DNA]</scope>
</reference>
<keyword evidence="1" id="KW-0472">Membrane</keyword>
<evidence type="ECO:0000313" key="3">
    <source>
        <dbReference type="Proteomes" id="UP001632038"/>
    </source>
</evidence>
<protein>
    <submittedName>
        <fullName evidence="2">Uncharacterized protein</fullName>
    </submittedName>
</protein>
<proteinExistence type="predicted"/>
<dbReference type="EMBL" id="JAVIJP010000013">
    <property type="protein sequence ID" value="KAL3645117.1"/>
    <property type="molecule type" value="Genomic_DNA"/>
</dbReference>
<dbReference type="PANTHER" id="PTHR33659:SF10">
    <property type="match status" value="1"/>
</dbReference>
<keyword evidence="1" id="KW-0812">Transmembrane</keyword>
<dbReference type="PANTHER" id="PTHR33659">
    <property type="entry name" value="PROTEIN, PUTATIVE-RELATED-RELATED"/>
    <property type="match status" value="1"/>
</dbReference>
<accession>A0ABD3DSP9</accession>
<keyword evidence="3" id="KW-1185">Reference proteome</keyword>
<evidence type="ECO:0000313" key="2">
    <source>
        <dbReference type="EMBL" id="KAL3645117.1"/>
    </source>
</evidence>
<evidence type="ECO:0000256" key="1">
    <source>
        <dbReference type="SAM" id="Phobius"/>
    </source>
</evidence>
<name>A0ABD3DSP9_9LAMI</name>
<dbReference type="Proteomes" id="UP001632038">
    <property type="component" value="Unassembled WGS sequence"/>
</dbReference>
<dbReference type="AlphaFoldDB" id="A0ABD3DSP9"/>
<sequence length="71" mass="7400">MAQIRIFEAAIISVMMVLCLLSIAVRAQDGIYSLVPAPAPAPDVGAGFSLNGSTGFICFSVLLSFIGLLLQ</sequence>
<keyword evidence="1" id="KW-1133">Transmembrane helix</keyword>
<gene>
    <name evidence="2" type="ORF">CASFOL_010297</name>
</gene>
<feature type="transmembrane region" description="Helical" evidence="1">
    <location>
        <begin position="48"/>
        <end position="70"/>
    </location>
</feature>
<feature type="transmembrane region" description="Helical" evidence="1">
    <location>
        <begin position="7"/>
        <end position="28"/>
    </location>
</feature>
<comment type="caution">
    <text evidence="2">The sequence shown here is derived from an EMBL/GenBank/DDBJ whole genome shotgun (WGS) entry which is preliminary data.</text>
</comment>
<organism evidence="2 3">
    <name type="scientific">Castilleja foliolosa</name>
    <dbReference type="NCBI Taxonomy" id="1961234"/>
    <lineage>
        <taxon>Eukaryota</taxon>
        <taxon>Viridiplantae</taxon>
        <taxon>Streptophyta</taxon>
        <taxon>Embryophyta</taxon>
        <taxon>Tracheophyta</taxon>
        <taxon>Spermatophyta</taxon>
        <taxon>Magnoliopsida</taxon>
        <taxon>eudicotyledons</taxon>
        <taxon>Gunneridae</taxon>
        <taxon>Pentapetalae</taxon>
        <taxon>asterids</taxon>
        <taxon>lamiids</taxon>
        <taxon>Lamiales</taxon>
        <taxon>Orobanchaceae</taxon>
        <taxon>Pedicularideae</taxon>
        <taxon>Castillejinae</taxon>
        <taxon>Castilleja</taxon>
    </lineage>
</organism>